<dbReference type="EMBL" id="DWXN01000002">
    <property type="protein sequence ID" value="HJB74137.1"/>
    <property type="molecule type" value="Genomic_DNA"/>
</dbReference>
<dbReference type="AlphaFoldDB" id="A0A9D2MGJ5"/>
<dbReference type="Proteomes" id="UP000823877">
    <property type="component" value="Unassembled WGS sequence"/>
</dbReference>
<protein>
    <submittedName>
        <fullName evidence="1">Helix-turn-helix domain-containing protein</fullName>
    </submittedName>
</protein>
<proteinExistence type="predicted"/>
<dbReference type="Gene3D" id="1.10.10.10">
    <property type="entry name" value="Winged helix-like DNA-binding domain superfamily/Winged helix DNA-binding domain"/>
    <property type="match status" value="1"/>
</dbReference>
<reference evidence="1" key="1">
    <citation type="journal article" date="2021" name="PeerJ">
        <title>Extensive microbial diversity within the chicken gut microbiome revealed by metagenomics and culture.</title>
        <authorList>
            <person name="Gilroy R."/>
            <person name="Ravi A."/>
            <person name="Getino M."/>
            <person name="Pursley I."/>
            <person name="Horton D.L."/>
            <person name="Alikhan N.F."/>
            <person name="Baker D."/>
            <person name="Gharbi K."/>
            <person name="Hall N."/>
            <person name="Watson M."/>
            <person name="Adriaenssens E.M."/>
            <person name="Foster-Nyarko E."/>
            <person name="Jarju S."/>
            <person name="Secka A."/>
            <person name="Antonio M."/>
            <person name="Oren A."/>
            <person name="Chaudhuri R.R."/>
            <person name="La Ragione R."/>
            <person name="Hildebrand F."/>
            <person name="Pallen M.J."/>
        </authorList>
    </citation>
    <scope>NUCLEOTIDE SEQUENCE</scope>
    <source>
        <strain evidence="1">CHK188-16595</strain>
    </source>
</reference>
<organism evidence="1 2">
    <name type="scientific">Candidatus Eubacterium faecale</name>
    <dbReference type="NCBI Taxonomy" id="2838568"/>
    <lineage>
        <taxon>Bacteria</taxon>
        <taxon>Bacillati</taxon>
        <taxon>Bacillota</taxon>
        <taxon>Clostridia</taxon>
        <taxon>Eubacteriales</taxon>
        <taxon>Eubacteriaceae</taxon>
        <taxon>Eubacterium</taxon>
    </lineage>
</organism>
<evidence type="ECO:0000313" key="1">
    <source>
        <dbReference type="EMBL" id="HJB74137.1"/>
    </source>
</evidence>
<evidence type="ECO:0000313" key="2">
    <source>
        <dbReference type="Proteomes" id="UP000823877"/>
    </source>
</evidence>
<name>A0A9D2MGJ5_9FIRM</name>
<dbReference type="InterPro" id="IPR036388">
    <property type="entry name" value="WH-like_DNA-bd_sf"/>
</dbReference>
<accession>A0A9D2MGJ5</accession>
<sequence>MKKQKGNFFLLPNKIFDEDLTPMEFTVYGFLTSRGDAKGQSFYSVPNIAKACGMCENSSRKAIRSLSEKGLIDVSERYFDNARQSNLYTVLKL</sequence>
<comment type="caution">
    <text evidence="1">The sequence shown here is derived from an EMBL/GenBank/DDBJ whole genome shotgun (WGS) entry which is preliminary data.</text>
</comment>
<reference evidence="1" key="2">
    <citation type="submission" date="2021-04" db="EMBL/GenBank/DDBJ databases">
        <authorList>
            <person name="Gilroy R."/>
        </authorList>
    </citation>
    <scope>NUCLEOTIDE SEQUENCE</scope>
    <source>
        <strain evidence="1">CHK188-16595</strain>
    </source>
</reference>
<dbReference type="Pfam" id="PF13730">
    <property type="entry name" value="HTH_36"/>
    <property type="match status" value="1"/>
</dbReference>
<gene>
    <name evidence="1" type="ORF">IAA37_00480</name>
</gene>